<gene>
    <name evidence="2" type="ORF">Q3M24_08115</name>
</gene>
<keyword evidence="1" id="KW-0732">Signal</keyword>
<evidence type="ECO:0000313" key="2">
    <source>
        <dbReference type="EMBL" id="XCN74692.1"/>
    </source>
</evidence>
<feature type="chain" id="PRO_5043347307" evidence="1">
    <location>
        <begin position="20"/>
        <end position="214"/>
    </location>
</feature>
<dbReference type="KEGG" id="eaj:Q3M24_08115"/>
<dbReference type="InterPro" id="IPR021727">
    <property type="entry name" value="DUF3299"/>
</dbReference>
<protein>
    <submittedName>
        <fullName evidence="2">DUF3299 domain-containing protein</fullName>
    </submittedName>
</protein>
<accession>A0AAU8LZM5</accession>
<dbReference type="Pfam" id="PF11736">
    <property type="entry name" value="DUF3299"/>
    <property type="match status" value="1"/>
</dbReference>
<organism evidence="2">
    <name type="scientific">Candidatus Electrothrix aestuarii</name>
    <dbReference type="NCBI Taxonomy" id="3062594"/>
    <lineage>
        <taxon>Bacteria</taxon>
        <taxon>Pseudomonadati</taxon>
        <taxon>Thermodesulfobacteriota</taxon>
        <taxon>Desulfobulbia</taxon>
        <taxon>Desulfobulbales</taxon>
        <taxon>Desulfobulbaceae</taxon>
        <taxon>Candidatus Electrothrix</taxon>
    </lineage>
</organism>
<evidence type="ECO:0000256" key="1">
    <source>
        <dbReference type="SAM" id="SignalP"/>
    </source>
</evidence>
<name>A0AAU8LZM5_9BACT</name>
<dbReference type="AlphaFoldDB" id="A0AAU8LZM5"/>
<dbReference type="EMBL" id="CP159373">
    <property type="protein sequence ID" value="XCN74692.1"/>
    <property type="molecule type" value="Genomic_DNA"/>
</dbReference>
<feature type="signal peptide" evidence="1">
    <location>
        <begin position="1"/>
        <end position="19"/>
    </location>
</feature>
<proteinExistence type="predicted"/>
<reference evidence="2" key="2">
    <citation type="submission" date="2024-06" db="EMBL/GenBank/DDBJ databases">
        <authorList>
            <person name="Plum-Jensen L.E."/>
            <person name="Schramm A."/>
            <person name="Marshall I.P.G."/>
        </authorList>
    </citation>
    <scope>NUCLEOTIDE SEQUENCE</scope>
    <source>
        <strain evidence="2">Rat1</strain>
    </source>
</reference>
<dbReference type="Gene3D" id="2.40.50.870">
    <property type="entry name" value="Protein of unknown function (DUF3299)"/>
    <property type="match status" value="1"/>
</dbReference>
<reference evidence="2" key="1">
    <citation type="journal article" date="2024" name="Syst. Appl. Microbiol.">
        <title>First single-strain enrichments of Electrothrix cable bacteria, description of E. aestuarii sp. nov. and E. rattekaaiensis sp. nov., and proposal of a cable bacteria taxonomy following the rules of the SeqCode.</title>
        <authorList>
            <person name="Plum-Jensen L.E."/>
            <person name="Schramm A."/>
            <person name="Marshall I.P.G."/>
        </authorList>
    </citation>
    <scope>NUCLEOTIDE SEQUENCE</scope>
    <source>
        <strain evidence="2">Rat1</strain>
    </source>
</reference>
<sequence>MKTLLCTILLCCLPVLSFAEEIQDIEWKDLIPAQYQTVDPVAALSQEEQDEAEWIIYLRMNLPKVITDREQEFYDEMVATMPKLKEKGIDVDKIIAERQVRETSLNMELNGKRVRLDGYLLPLELTGKEIREFLLVPYVGACIHVPPPPPNQIVHGVSAKPIKYKMNDMFKPITVTGRLTAKSGSKNLFLGDGTGNVDIGYVMEVEAVEEYTQQ</sequence>